<dbReference type="PRINTS" id="PR00778">
    <property type="entry name" value="HTHARSR"/>
</dbReference>
<dbReference type="PANTHER" id="PTHR33154">
    <property type="entry name" value="TRANSCRIPTIONAL REGULATOR, ARSR FAMILY"/>
    <property type="match status" value="1"/>
</dbReference>
<evidence type="ECO:0000256" key="1">
    <source>
        <dbReference type="ARBA" id="ARBA00023015"/>
    </source>
</evidence>
<dbReference type="InterPro" id="IPR036388">
    <property type="entry name" value="WH-like_DNA-bd_sf"/>
</dbReference>
<reference evidence="5 6" key="1">
    <citation type="submission" date="2021-03" db="EMBL/GenBank/DDBJ databases">
        <title>Genomic Encyclopedia of Type Strains, Phase IV (KMG-IV): sequencing the most valuable type-strain genomes for metagenomic binning, comparative biology and taxonomic classification.</title>
        <authorList>
            <person name="Goeker M."/>
        </authorList>
    </citation>
    <scope>NUCLEOTIDE SEQUENCE [LARGE SCALE GENOMIC DNA]</scope>
    <source>
        <strain evidence="5 6">DSM 14349</strain>
    </source>
</reference>
<sequence length="354" mass="41130">MKEQNTMLELDPIFETLGLLFISNNLHKQHKDNAIEELDKFMINGEEFYNKHLKYLEKYIQSFNSHKIPHELELFFFGQDEDELFILFAGLLGMNRHWLQPASQGSQLNSDHEIRLQLLNFLIEEQSGNDPLPFPLQEGKLDDLSYIISYLNQTTLRESLKWKLMMILERPKYYIKELIQLVQSNLPAFEQAKQDIDKTLQKLLKNYEKMIVNGNFEPLDFATLLAEKKIIFPTLIMPLGQVEISNLCYCGLQVYLLPAFKKNASQSNELLLSRLKALSDQSKLQIMQSLKSSPKYNLEIAEQIGLTAATMSHHMNVLLACKLVKIEKRSGKVYYTVDIESVEQFVKELESFLL</sequence>
<dbReference type="CDD" id="cd00090">
    <property type="entry name" value="HTH_ARSR"/>
    <property type="match status" value="1"/>
</dbReference>
<keyword evidence="3" id="KW-0804">Transcription</keyword>
<dbReference type="Pfam" id="PF01022">
    <property type="entry name" value="HTH_5"/>
    <property type="match status" value="1"/>
</dbReference>
<dbReference type="SUPFAM" id="SSF46785">
    <property type="entry name" value="Winged helix' DNA-binding domain"/>
    <property type="match status" value="1"/>
</dbReference>
<dbReference type="InterPro" id="IPR051081">
    <property type="entry name" value="HTH_MetalResp_TranReg"/>
</dbReference>
<dbReference type="EMBL" id="JAGGKG010000002">
    <property type="protein sequence ID" value="MBP1903941.1"/>
    <property type="molecule type" value="Genomic_DNA"/>
</dbReference>
<dbReference type="PANTHER" id="PTHR33154:SF18">
    <property type="entry name" value="ARSENICAL RESISTANCE OPERON REPRESSOR"/>
    <property type="match status" value="1"/>
</dbReference>
<gene>
    <name evidence="5" type="ORF">J2Z32_000558</name>
</gene>
<evidence type="ECO:0000259" key="4">
    <source>
        <dbReference type="PROSITE" id="PS50987"/>
    </source>
</evidence>
<keyword evidence="6" id="KW-1185">Reference proteome</keyword>
<accession>A0ABS4FMX8</accession>
<dbReference type="InterPro" id="IPR036390">
    <property type="entry name" value="WH_DNA-bd_sf"/>
</dbReference>
<dbReference type="RefSeq" id="WP_210087634.1">
    <property type="nucleotide sequence ID" value="NZ_JAGGKG010000002.1"/>
</dbReference>
<dbReference type="Proteomes" id="UP001519272">
    <property type="component" value="Unassembled WGS sequence"/>
</dbReference>
<evidence type="ECO:0000256" key="2">
    <source>
        <dbReference type="ARBA" id="ARBA00023125"/>
    </source>
</evidence>
<evidence type="ECO:0000256" key="3">
    <source>
        <dbReference type="ARBA" id="ARBA00023163"/>
    </source>
</evidence>
<name>A0ABS4FMX8_9BACL</name>
<feature type="domain" description="HTH arsR-type" evidence="4">
    <location>
        <begin position="263"/>
        <end position="354"/>
    </location>
</feature>
<comment type="caution">
    <text evidence="5">The sequence shown here is derived from an EMBL/GenBank/DDBJ whole genome shotgun (WGS) entry which is preliminary data.</text>
</comment>
<dbReference type="Gene3D" id="1.10.10.10">
    <property type="entry name" value="Winged helix-like DNA-binding domain superfamily/Winged helix DNA-binding domain"/>
    <property type="match status" value="1"/>
</dbReference>
<keyword evidence="1" id="KW-0805">Transcription regulation</keyword>
<protein>
    <submittedName>
        <fullName evidence="5">DNA-binding transcriptional ArsR family regulator</fullName>
    </submittedName>
</protein>
<organism evidence="5 6">
    <name type="scientific">Paenibacillus turicensis</name>
    <dbReference type="NCBI Taxonomy" id="160487"/>
    <lineage>
        <taxon>Bacteria</taxon>
        <taxon>Bacillati</taxon>
        <taxon>Bacillota</taxon>
        <taxon>Bacilli</taxon>
        <taxon>Bacillales</taxon>
        <taxon>Paenibacillaceae</taxon>
        <taxon>Paenibacillus</taxon>
    </lineage>
</organism>
<dbReference type="GO" id="GO:0003677">
    <property type="term" value="F:DNA binding"/>
    <property type="evidence" value="ECO:0007669"/>
    <property type="project" value="UniProtKB-KW"/>
</dbReference>
<evidence type="ECO:0000313" key="5">
    <source>
        <dbReference type="EMBL" id="MBP1903941.1"/>
    </source>
</evidence>
<dbReference type="SMART" id="SM00418">
    <property type="entry name" value="HTH_ARSR"/>
    <property type="match status" value="1"/>
</dbReference>
<dbReference type="InterPro" id="IPR011991">
    <property type="entry name" value="ArsR-like_HTH"/>
</dbReference>
<evidence type="ECO:0000313" key="6">
    <source>
        <dbReference type="Proteomes" id="UP001519272"/>
    </source>
</evidence>
<dbReference type="InterPro" id="IPR001845">
    <property type="entry name" value="HTH_ArsR_DNA-bd_dom"/>
</dbReference>
<dbReference type="PROSITE" id="PS50987">
    <property type="entry name" value="HTH_ARSR_2"/>
    <property type="match status" value="1"/>
</dbReference>
<keyword evidence="2 5" id="KW-0238">DNA-binding</keyword>
<proteinExistence type="predicted"/>